<dbReference type="GeneID" id="55820607"/>
<reference evidence="2 3" key="1">
    <citation type="submission" date="2020-06" db="EMBL/GenBank/DDBJ databases">
        <title>Methanolobus halotolerans sp. nov., isolated from a saline lake Tus in Siberia.</title>
        <authorList>
            <person name="Shen Y."/>
            <person name="Chen S.-C."/>
            <person name="Lai M.-C."/>
            <person name="Huang H.-H."/>
            <person name="Chiu H.-H."/>
            <person name="Tang S.-L."/>
            <person name="Rogozin D.Y."/>
            <person name="Degermendzhy A.G."/>
        </authorList>
    </citation>
    <scope>NUCLEOTIDE SEQUENCE [LARGE SCALE GENOMIC DNA]</scope>
    <source>
        <strain evidence="2 3">DSM 21339</strain>
    </source>
</reference>
<protein>
    <submittedName>
        <fullName evidence="2">Rod shape-determining protein</fullName>
    </submittedName>
</protein>
<dbReference type="InterPro" id="IPR057363">
    <property type="entry name" value="Volactin"/>
</dbReference>
<feature type="compositionally biased region" description="Basic and acidic residues" evidence="1">
    <location>
        <begin position="344"/>
        <end position="354"/>
    </location>
</feature>
<feature type="region of interest" description="Disordered" evidence="1">
    <location>
        <begin position="335"/>
        <end position="354"/>
    </location>
</feature>
<proteinExistence type="predicted"/>
<organism evidence="2 3">
    <name type="scientific">Methanolobus zinderi</name>
    <dbReference type="NCBI Taxonomy" id="536044"/>
    <lineage>
        <taxon>Archaea</taxon>
        <taxon>Methanobacteriati</taxon>
        <taxon>Methanobacteriota</taxon>
        <taxon>Stenosarchaea group</taxon>
        <taxon>Methanomicrobia</taxon>
        <taxon>Methanosarcinales</taxon>
        <taxon>Methanosarcinaceae</taxon>
        <taxon>Methanolobus</taxon>
    </lineage>
</organism>
<dbReference type="AlphaFoldDB" id="A0A7D5I7T5"/>
<dbReference type="SUPFAM" id="SSF53067">
    <property type="entry name" value="Actin-like ATPase domain"/>
    <property type="match status" value="1"/>
</dbReference>
<name>A0A7D5I7T5_9EURY</name>
<dbReference type="EMBL" id="CP058215">
    <property type="protein sequence ID" value="QLC49302.1"/>
    <property type="molecule type" value="Genomic_DNA"/>
</dbReference>
<dbReference type="InterPro" id="IPR043129">
    <property type="entry name" value="ATPase_NBD"/>
</dbReference>
<dbReference type="KEGG" id="mzi:HWN40_02990"/>
<accession>A0A7D5I7T5</accession>
<evidence type="ECO:0000313" key="2">
    <source>
        <dbReference type="EMBL" id="QLC49302.1"/>
    </source>
</evidence>
<dbReference type="Pfam" id="PF25216">
    <property type="entry name" value="Volactin"/>
    <property type="match status" value="1"/>
</dbReference>
<dbReference type="Proteomes" id="UP000509594">
    <property type="component" value="Chromosome"/>
</dbReference>
<gene>
    <name evidence="2" type="ORF">HWN40_02990</name>
</gene>
<keyword evidence="3" id="KW-1185">Reference proteome</keyword>
<sequence length="354" mass="38419">MAKGLDVGTMNIICAEKGKGDSISFAQQRNAFLEMEAGDLAQNMLNSAKILYTQKGDIINVLGEDAFKFSNVFNKPIRRPMKQGIISPDEKESIPMIKLIIERVLGQPEKDGEIAYISVPASPVDSNVNVLYHSKTVEALAQRLGYQTNLIDEGLAVVFSELGDFNFTGIGISVGAGMTNITVAYLATPIVSFSIARGGDWIDEQVSSATGVANERITAIKESDFSLDSEYEIGSVQGALALYYDALITYLIANLKKKLLEVAPPDAEFPIAIAGGSSRAKGFLEMFEKRISEANLPINISKVKKNKYTNSDSKDPIYSIARGCLIASLTREEAEVVEEPEEEKTEKAKKAATA</sequence>
<dbReference type="Gene3D" id="3.30.420.40">
    <property type="match status" value="1"/>
</dbReference>
<evidence type="ECO:0000313" key="3">
    <source>
        <dbReference type="Proteomes" id="UP000509594"/>
    </source>
</evidence>
<dbReference type="OrthoDB" id="220545at2157"/>
<evidence type="ECO:0000256" key="1">
    <source>
        <dbReference type="SAM" id="MobiDB-lite"/>
    </source>
</evidence>
<dbReference type="RefSeq" id="WP_176964365.1">
    <property type="nucleotide sequence ID" value="NZ_CP058215.1"/>
</dbReference>